<gene>
    <name evidence="6" type="ORF">N7532_002356</name>
</gene>
<dbReference type="GeneID" id="81353829"/>
<evidence type="ECO:0000256" key="4">
    <source>
        <dbReference type="ARBA" id="ARBA00023136"/>
    </source>
</evidence>
<feature type="transmembrane region" description="Helical" evidence="5">
    <location>
        <begin position="262"/>
        <end position="289"/>
    </location>
</feature>
<dbReference type="OrthoDB" id="3358017at2759"/>
<evidence type="ECO:0000256" key="3">
    <source>
        <dbReference type="ARBA" id="ARBA00022989"/>
    </source>
</evidence>
<comment type="subcellular location">
    <subcellularLocation>
        <location evidence="1">Membrane</location>
        <topology evidence="1">Multi-pass membrane protein</topology>
    </subcellularLocation>
</comment>
<dbReference type="RefSeq" id="XP_056477822.1">
    <property type="nucleotide sequence ID" value="XM_056614850.1"/>
</dbReference>
<feature type="transmembrane region" description="Helical" evidence="5">
    <location>
        <begin position="181"/>
        <end position="203"/>
    </location>
</feature>
<accession>A0A9W9KL61</accession>
<reference evidence="6" key="2">
    <citation type="journal article" date="2023" name="IMA Fungus">
        <title>Comparative genomic study of the Penicillium genus elucidates a diverse pangenome and 15 lateral gene transfer events.</title>
        <authorList>
            <person name="Petersen C."/>
            <person name="Sorensen T."/>
            <person name="Nielsen M.R."/>
            <person name="Sondergaard T.E."/>
            <person name="Sorensen J.L."/>
            <person name="Fitzpatrick D.A."/>
            <person name="Frisvad J.C."/>
            <person name="Nielsen K.L."/>
        </authorList>
    </citation>
    <scope>NUCLEOTIDE SEQUENCE</scope>
    <source>
        <strain evidence="6">IBT 30761</strain>
    </source>
</reference>
<sequence>MPNTIPSTPVSPRLEQESFSNMSNSSITGWKAYEYYPSLGAAVLFILLFLTITILHTFHLFRTRTWFFIPMVIGGYFETVGYIGRAMSAKQSPNWTTGPYIIQSTLLLIAPALFAASIYMELGRIILLVKGQSFSLVPIKWTTSIFVGGDVLSFLMQASGAGLMVSGSSGDGSSAKTGQNVIIGGLFVQIIFFGFFLISALVFQRRLVSNPSALLAADALPWRKHMFALHTSSVLILIRSVVRVVEYVQGTGGFLMKNEVFIYVFDGLLMWVMMVIFAVIHPSEVNVLLGRSRKMTRGFGLGVVDMVPLVNRA</sequence>
<keyword evidence="3 5" id="KW-1133">Transmembrane helix</keyword>
<organism evidence="6 7">
    <name type="scientific">Penicillium argentinense</name>
    <dbReference type="NCBI Taxonomy" id="1131581"/>
    <lineage>
        <taxon>Eukaryota</taxon>
        <taxon>Fungi</taxon>
        <taxon>Dikarya</taxon>
        <taxon>Ascomycota</taxon>
        <taxon>Pezizomycotina</taxon>
        <taxon>Eurotiomycetes</taxon>
        <taxon>Eurotiomycetidae</taxon>
        <taxon>Eurotiales</taxon>
        <taxon>Aspergillaceae</taxon>
        <taxon>Penicillium</taxon>
    </lineage>
</organism>
<evidence type="ECO:0000313" key="7">
    <source>
        <dbReference type="Proteomes" id="UP001149074"/>
    </source>
</evidence>
<dbReference type="EMBL" id="JAPQKI010000003">
    <property type="protein sequence ID" value="KAJ5109711.1"/>
    <property type="molecule type" value="Genomic_DNA"/>
</dbReference>
<name>A0A9W9KL61_9EURO</name>
<comment type="caution">
    <text evidence="6">The sequence shown here is derived from an EMBL/GenBank/DDBJ whole genome shotgun (WGS) entry which is preliminary data.</text>
</comment>
<dbReference type="PANTHER" id="PTHR31465">
    <property type="entry name" value="PROTEIN RTA1-RELATED"/>
    <property type="match status" value="1"/>
</dbReference>
<feature type="transmembrane region" description="Helical" evidence="5">
    <location>
        <begin position="141"/>
        <end position="161"/>
    </location>
</feature>
<dbReference type="PANTHER" id="PTHR31465:SF35">
    <property type="entry name" value="RTA1 DOMAIN PROTEIN-RELATED"/>
    <property type="match status" value="1"/>
</dbReference>
<protein>
    <submittedName>
        <fullName evidence="6">RTA-like protein</fullName>
    </submittedName>
</protein>
<keyword evidence="7" id="KW-1185">Reference proteome</keyword>
<dbReference type="Pfam" id="PF04479">
    <property type="entry name" value="RTA1"/>
    <property type="match status" value="1"/>
</dbReference>
<feature type="transmembrane region" description="Helical" evidence="5">
    <location>
        <begin position="35"/>
        <end position="55"/>
    </location>
</feature>
<evidence type="ECO:0000256" key="5">
    <source>
        <dbReference type="SAM" id="Phobius"/>
    </source>
</evidence>
<keyword evidence="4 5" id="KW-0472">Membrane</keyword>
<reference evidence="6" key="1">
    <citation type="submission" date="2022-11" db="EMBL/GenBank/DDBJ databases">
        <authorList>
            <person name="Petersen C."/>
        </authorList>
    </citation>
    <scope>NUCLEOTIDE SEQUENCE</scope>
    <source>
        <strain evidence="6">IBT 30761</strain>
    </source>
</reference>
<dbReference type="Proteomes" id="UP001149074">
    <property type="component" value="Unassembled WGS sequence"/>
</dbReference>
<feature type="transmembrane region" description="Helical" evidence="5">
    <location>
        <begin position="67"/>
        <end position="88"/>
    </location>
</feature>
<dbReference type="AlphaFoldDB" id="A0A9W9KL61"/>
<feature type="transmembrane region" description="Helical" evidence="5">
    <location>
        <begin position="100"/>
        <end position="120"/>
    </location>
</feature>
<evidence type="ECO:0000313" key="6">
    <source>
        <dbReference type="EMBL" id="KAJ5109711.1"/>
    </source>
</evidence>
<dbReference type="GO" id="GO:0016020">
    <property type="term" value="C:membrane"/>
    <property type="evidence" value="ECO:0007669"/>
    <property type="project" value="UniProtKB-SubCell"/>
</dbReference>
<proteinExistence type="predicted"/>
<keyword evidence="2 5" id="KW-0812">Transmembrane</keyword>
<dbReference type="InterPro" id="IPR007568">
    <property type="entry name" value="RTA1"/>
</dbReference>
<evidence type="ECO:0000256" key="2">
    <source>
        <dbReference type="ARBA" id="ARBA00022692"/>
    </source>
</evidence>
<evidence type="ECO:0000256" key="1">
    <source>
        <dbReference type="ARBA" id="ARBA00004141"/>
    </source>
</evidence>